<organism evidence="2 3">
    <name type="scientific">Massilia norwichensis</name>
    <dbReference type="NCBI Taxonomy" id="1442366"/>
    <lineage>
        <taxon>Bacteria</taxon>
        <taxon>Pseudomonadati</taxon>
        <taxon>Pseudomonadota</taxon>
        <taxon>Betaproteobacteria</taxon>
        <taxon>Burkholderiales</taxon>
        <taxon>Oxalobacteraceae</taxon>
        <taxon>Telluria group</taxon>
        <taxon>Massilia</taxon>
    </lineage>
</organism>
<keyword evidence="3" id="KW-1185">Reference proteome</keyword>
<keyword evidence="1" id="KW-0812">Transmembrane</keyword>
<comment type="caution">
    <text evidence="2">The sequence shown here is derived from an EMBL/GenBank/DDBJ whole genome shotgun (WGS) entry which is preliminary data.</text>
</comment>
<name>A0ABT2ABQ8_9BURK</name>
<accession>A0ABT2ABQ8</accession>
<feature type="transmembrane region" description="Helical" evidence="1">
    <location>
        <begin position="21"/>
        <end position="39"/>
    </location>
</feature>
<protein>
    <recommendedName>
        <fullName evidence="4">Transmembrane protein</fullName>
    </recommendedName>
</protein>
<feature type="transmembrane region" description="Helical" evidence="1">
    <location>
        <begin position="51"/>
        <end position="68"/>
    </location>
</feature>
<dbReference type="Proteomes" id="UP001205560">
    <property type="component" value="Unassembled WGS sequence"/>
</dbReference>
<keyword evidence="1" id="KW-0472">Membrane</keyword>
<proteinExistence type="predicted"/>
<sequence>MSTNPALLSHERVIPDWLKSGALATFVVVACWGCVISYWRTTGSNPQAKDIFLYMLGLPACLLLLCFAGRKLFSRAIPAAAATSCAPVLANAAPARHMPLAIIGASLRLPHGASPEELASAMAGNKARADLDKELVDDDGFPVMTARSSEAVDEVLQEEIAEWLALNGLADVHFNDEQWRALTLASAVVAELAAHAAGPLLYQVETQAKLQLVPILPTEWEREHRETANIWLKHTVARYGWPADRIVLAMEDKSPSAALKQLAHGAAPVDEPVIAMVVACASDIGDETVARWAAGKFLFTASHPQGQIPGEGAVGLSVTNRSSLAQASTVVLLDGVEEANRNSSADEVKRSEPGIFKELIERACKGSGIVASEVAMLLADTGHRSSRVLELMEQVSVGCPQLDETDDVLRVGVASGTCGAVPFMAALALGRYYVTERGAPVLCVSNEDPYRRVVAVVRSSDTPSTAE</sequence>
<reference evidence="2 3" key="1">
    <citation type="submission" date="2022-08" db="EMBL/GenBank/DDBJ databases">
        <title>Reclassification of Massilia species as members of the genera Telluria, Duganella, Pseudoduganella, Mokoshia gen. nov. and Zemynaea gen. nov. using orthogonal and non-orthogonal genome-based approaches.</title>
        <authorList>
            <person name="Bowman J.P."/>
        </authorList>
    </citation>
    <scope>NUCLEOTIDE SEQUENCE [LARGE SCALE GENOMIC DNA]</scope>
    <source>
        <strain evidence="2 3">LMG 28164</strain>
    </source>
</reference>
<dbReference type="EMBL" id="JANUGX010000029">
    <property type="protein sequence ID" value="MCS0591648.1"/>
    <property type="molecule type" value="Genomic_DNA"/>
</dbReference>
<evidence type="ECO:0000256" key="1">
    <source>
        <dbReference type="SAM" id="Phobius"/>
    </source>
</evidence>
<evidence type="ECO:0000313" key="3">
    <source>
        <dbReference type="Proteomes" id="UP001205560"/>
    </source>
</evidence>
<gene>
    <name evidence="2" type="ORF">NX782_20865</name>
</gene>
<evidence type="ECO:0008006" key="4">
    <source>
        <dbReference type="Google" id="ProtNLM"/>
    </source>
</evidence>
<keyword evidence="1" id="KW-1133">Transmembrane helix</keyword>
<dbReference type="RefSeq" id="WP_258847417.1">
    <property type="nucleotide sequence ID" value="NZ_JANUGX010000029.1"/>
</dbReference>
<evidence type="ECO:0000313" key="2">
    <source>
        <dbReference type="EMBL" id="MCS0591648.1"/>
    </source>
</evidence>